<evidence type="ECO:0000313" key="8">
    <source>
        <dbReference type="EMBL" id="PPK56329.1"/>
    </source>
</evidence>
<dbReference type="Proteomes" id="UP000239446">
    <property type="component" value="Unassembled WGS sequence"/>
</dbReference>
<keyword evidence="5" id="KW-0732">Signal</keyword>
<dbReference type="SUPFAM" id="SSF46626">
    <property type="entry name" value="Cytochrome c"/>
    <property type="match status" value="1"/>
</dbReference>
<dbReference type="GO" id="GO:0020037">
    <property type="term" value="F:heme binding"/>
    <property type="evidence" value="ECO:0007669"/>
    <property type="project" value="InterPro"/>
</dbReference>
<dbReference type="Pfam" id="PF13442">
    <property type="entry name" value="Cytochrome_CBB3"/>
    <property type="match status" value="1"/>
</dbReference>
<feature type="chain" id="PRO_5015652139" evidence="5">
    <location>
        <begin position="28"/>
        <end position="505"/>
    </location>
</feature>
<keyword evidence="10" id="KW-1185">Reference proteome</keyword>
<reference evidence="7 10" key="1">
    <citation type="submission" date="2018-02" db="EMBL/GenBank/DDBJ databases">
        <title>Deep subsurface shale carbon reservoir microbial communities from Ohio and West Virginia, USA.</title>
        <authorList>
            <person name="Wrighton K."/>
        </authorList>
    </citation>
    <scope>NUCLEOTIDE SEQUENCE [LARGE SCALE GENOMIC DNA]</scope>
    <source>
        <strain evidence="7 10">UTICA-S1B6</strain>
    </source>
</reference>
<dbReference type="STRING" id="930118.SAMN05216429_108159"/>
<evidence type="ECO:0000256" key="2">
    <source>
        <dbReference type="ARBA" id="ARBA00022723"/>
    </source>
</evidence>
<evidence type="ECO:0000313" key="10">
    <source>
        <dbReference type="Proteomes" id="UP000239648"/>
    </source>
</evidence>
<dbReference type="SUPFAM" id="SSF51004">
    <property type="entry name" value="C-terminal (heme d1) domain of cytochrome cd1-nitrite reductase"/>
    <property type="match status" value="1"/>
</dbReference>
<proteinExistence type="predicted"/>
<evidence type="ECO:0000256" key="3">
    <source>
        <dbReference type="ARBA" id="ARBA00023004"/>
    </source>
</evidence>
<evidence type="ECO:0000256" key="4">
    <source>
        <dbReference type="PROSITE-ProRule" id="PRU00433"/>
    </source>
</evidence>
<dbReference type="InterPro" id="IPR011048">
    <property type="entry name" value="Haem_d1_sf"/>
</dbReference>
<evidence type="ECO:0000313" key="9">
    <source>
        <dbReference type="Proteomes" id="UP000239446"/>
    </source>
</evidence>
<dbReference type="Gene3D" id="2.140.10.20">
    <property type="entry name" value="C-terminal (heme d1) domain of cytochrome cd1-nitrite reductase"/>
    <property type="match status" value="1"/>
</dbReference>
<dbReference type="Pfam" id="PF02239">
    <property type="entry name" value="Cytochrom_D1"/>
    <property type="match status" value="1"/>
</dbReference>
<accession>A0A2S6GAC2</accession>
<gene>
    <name evidence="8" type="ORF">B0H24_100125</name>
    <name evidence="7" type="ORF">BY455_10125</name>
</gene>
<feature type="signal peptide" evidence="5">
    <location>
        <begin position="1"/>
        <end position="27"/>
    </location>
</feature>
<evidence type="ECO:0000313" key="7">
    <source>
        <dbReference type="EMBL" id="PPK53515.1"/>
    </source>
</evidence>
<dbReference type="AlphaFoldDB" id="A0A2S6GAC2"/>
<keyword evidence="1 4" id="KW-0349">Heme</keyword>
<organism evidence="8 9">
    <name type="scientific">Marinobacter persicus</name>
    <dbReference type="NCBI Taxonomy" id="930118"/>
    <lineage>
        <taxon>Bacteria</taxon>
        <taxon>Pseudomonadati</taxon>
        <taxon>Pseudomonadota</taxon>
        <taxon>Gammaproteobacteria</taxon>
        <taxon>Pseudomonadales</taxon>
        <taxon>Marinobacteraceae</taxon>
        <taxon>Marinobacter</taxon>
    </lineage>
</organism>
<dbReference type="PROSITE" id="PS51007">
    <property type="entry name" value="CYTC"/>
    <property type="match status" value="1"/>
</dbReference>
<dbReference type="InterPro" id="IPR036909">
    <property type="entry name" value="Cyt_c-like_dom_sf"/>
</dbReference>
<dbReference type="RefSeq" id="WP_104414797.1">
    <property type="nucleotide sequence ID" value="NZ_PTIT01000001.1"/>
</dbReference>
<comment type="caution">
    <text evidence="8">The sequence shown here is derived from an EMBL/GenBank/DDBJ whole genome shotgun (WGS) entry which is preliminary data.</text>
</comment>
<dbReference type="InterPro" id="IPR051200">
    <property type="entry name" value="Host-pathogen_enzymatic-act"/>
</dbReference>
<keyword evidence="2 4" id="KW-0479">Metal-binding</keyword>
<name>A0A2S6GAC2_9GAMM</name>
<dbReference type="CDD" id="cd20777">
    <property type="entry name" value="8prop_heme-binding_NirN"/>
    <property type="match status" value="1"/>
</dbReference>
<evidence type="ECO:0000256" key="5">
    <source>
        <dbReference type="SAM" id="SignalP"/>
    </source>
</evidence>
<dbReference type="GO" id="GO:0046872">
    <property type="term" value="F:metal ion binding"/>
    <property type="evidence" value="ECO:0007669"/>
    <property type="project" value="UniProtKB-KW"/>
</dbReference>
<keyword evidence="3 4" id="KW-0408">Iron</keyword>
<dbReference type="GO" id="GO:0009055">
    <property type="term" value="F:electron transfer activity"/>
    <property type="evidence" value="ECO:0007669"/>
    <property type="project" value="InterPro"/>
</dbReference>
<feature type="domain" description="Cytochrome c" evidence="6">
    <location>
        <begin position="30"/>
        <end position="108"/>
    </location>
</feature>
<protein>
    <submittedName>
        <fullName evidence="8">Mono/diheme cytochrome c family protein</fullName>
    </submittedName>
</protein>
<reference evidence="8 9" key="2">
    <citation type="submission" date="2018-02" db="EMBL/GenBank/DDBJ databases">
        <title>Subsurface microbial communities from deep shales in Ohio and West Virginia, USA.</title>
        <authorList>
            <person name="Wrighton K."/>
        </authorList>
    </citation>
    <scope>NUCLEOTIDE SEQUENCE [LARGE SCALE GENOMIC DNA]</scope>
    <source>
        <strain evidence="8 9">UTICA-S1B9</strain>
    </source>
</reference>
<evidence type="ECO:0000259" key="6">
    <source>
        <dbReference type="PROSITE" id="PS51007"/>
    </source>
</evidence>
<dbReference type="Proteomes" id="UP000239648">
    <property type="component" value="Unassembled WGS sequence"/>
</dbReference>
<dbReference type="PANTHER" id="PTHR47197:SF3">
    <property type="entry name" value="DIHYDRO-HEME D1 DEHYDROGENASE"/>
    <property type="match status" value="1"/>
</dbReference>
<dbReference type="EMBL" id="PTIU01000001">
    <property type="protein sequence ID" value="PPK56329.1"/>
    <property type="molecule type" value="Genomic_DNA"/>
</dbReference>
<dbReference type="InterPro" id="IPR003143">
    <property type="entry name" value="Cyt_cd1_C_sf"/>
</dbReference>
<evidence type="ECO:0000256" key="1">
    <source>
        <dbReference type="ARBA" id="ARBA00022617"/>
    </source>
</evidence>
<dbReference type="PANTHER" id="PTHR47197">
    <property type="entry name" value="PROTEIN NIRF"/>
    <property type="match status" value="1"/>
</dbReference>
<dbReference type="OrthoDB" id="5290932at2"/>
<sequence length="505" mass="56356">MIFKPTLKTLVGTVLLASAALSAPTQAQDKNNTDIHDLYLQQCAACHGPDRLGGMGPALLPENLGRLKKSEAENVIREGRPATQMRGYEDILNDQQIANLTNYIYQPPSHELTWGEAEIRDSRIVNHPLGSLPDEPVFEVDDLMNLFLVVEIGDHHVTLLDGDKMEPIHRFPSRFALHGGPKYGPEGRFVYFGSRDGWITKYDIYNLKVVAEVRAGINMRNIAVSADGEYVMAANYLPHTLVLFDADNLELLDFVPVENEAGDSSRVSAVYAAPPRDSFIAALKDIPEAWEITVKNDQAQIRRMKSDTLLDDFFFDPSYEHLIGAARDGKHGIVMNLDSGDTVAELPLPGMPHLGSGITWEYEGRRVMATPHFGAGAISIIDMDTWEVIKTLKTDGPGFFMRSHENSRYAWADVFFGPNADKVHVIDKQTLEIVKTLQPAPGKVAAHVEFDRHGEKLLLSIWDKDGAVIVYDADTLEEEKRIPMNKPSGKYNVWNKIHYEEGTSH</sequence>
<dbReference type="EMBL" id="PTIT01000001">
    <property type="protein sequence ID" value="PPK53515.1"/>
    <property type="molecule type" value="Genomic_DNA"/>
</dbReference>
<dbReference type="InterPro" id="IPR009056">
    <property type="entry name" value="Cyt_c-like_dom"/>
</dbReference>
<dbReference type="Gene3D" id="1.10.760.10">
    <property type="entry name" value="Cytochrome c-like domain"/>
    <property type="match status" value="1"/>
</dbReference>